<dbReference type="PATRIC" id="fig|1423771.3.peg.1485"/>
<dbReference type="UniPathway" id="UPA00219"/>
<evidence type="ECO:0000256" key="1">
    <source>
        <dbReference type="ARBA" id="ARBA00004752"/>
    </source>
</evidence>
<keyword evidence="2" id="KW-0547">Nucleotide-binding</keyword>
<evidence type="ECO:0000259" key="3">
    <source>
        <dbReference type="Pfam" id="PF08245"/>
    </source>
</evidence>
<comment type="pathway">
    <text evidence="1 2">Cell wall biogenesis; peptidoglycan biosynthesis.</text>
</comment>
<keyword evidence="2" id="KW-0862">Zinc</keyword>
<dbReference type="PANTHER" id="PTHR23135:SF7">
    <property type="entry name" value="LIPID II ISOGLUTAMINYL SYNTHASE (GLUTAMINE-HYDROLYZING) SUBUNIT MURT"/>
    <property type="match status" value="1"/>
</dbReference>
<proteinExistence type="inferred from homology"/>
<dbReference type="GO" id="GO:0008270">
    <property type="term" value="F:zinc ion binding"/>
    <property type="evidence" value="ECO:0007669"/>
    <property type="project" value="UniProtKB-UniRule"/>
</dbReference>
<dbReference type="Proteomes" id="UP000050901">
    <property type="component" value="Unassembled WGS sequence"/>
</dbReference>
<sequence length="468" mass="52913">MDAKFKIDRYYNKLKIILRKDFFMSLKSSFAEFAGRSSYWFLHTFMHGGSSLPGKITLKLDPDILQSFAKKYDLVIVTGTNGKTLTTALSVRVLREKYSDVLTNPTGSNMKQGIVTTFITAPKPKQKGLAVLEVDEANVAIVTSYITPVAFVFTNIFRDQMDRYGEIYTTYEKILKGVRMAPKATIIANGDEQLFNTQNLPNPVIYYGFNHEHHDDLRAPANTDGLLCPKCQHILHYHLITYAGLGDYFCPHCGFKRPKLDYAVTKLGKLTPTSSTFKLDGQEYRIEIGGLYNIYNALAAYALGRFLGVSQSQIKHAFESDERVFGRQEEINIDGKKTTLILVKNPVGLNQVLDMIETDPEPFSFVFLLNANYADGIDTSWIWDGDFEKLTQHDIKQYMTGGERYKDITTRLTMAGVDNIWKEPELASVLTKIKDLPTDHVYVLASYTAVLQLRKLLAEKGYIKGGMD</sequence>
<feature type="active site" evidence="2">
    <location>
        <position position="378"/>
    </location>
</feature>
<dbReference type="AlphaFoldDB" id="A0A0R1P1M4"/>
<keyword evidence="2" id="KW-0961">Cell wall biogenesis/degradation</keyword>
<keyword evidence="2 5" id="KW-0436">Ligase</keyword>
<comment type="caution">
    <text evidence="5">The sequence shown here is derived from an EMBL/GenBank/DDBJ whole genome shotgun (WGS) entry which is preliminary data.</text>
</comment>
<reference evidence="5 6" key="1">
    <citation type="journal article" date="2015" name="Genome Announc.">
        <title>Expanding the biotechnology potential of lactobacilli through comparative genomics of 213 strains and associated genera.</title>
        <authorList>
            <person name="Sun Z."/>
            <person name="Harris H.M."/>
            <person name="McCann A."/>
            <person name="Guo C."/>
            <person name="Argimon S."/>
            <person name="Zhang W."/>
            <person name="Yang X."/>
            <person name="Jeffery I.B."/>
            <person name="Cooney J.C."/>
            <person name="Kagawa T.F."/>
            <person name="Liu W."/>
            <person name="Song Y."/>
            <person name="Salvetti E."/>
            <person name="Wrobel A."/>
            <person name="Rasinkangas P."/>
            <person name="Parkhill J."/>
            <person name="Rea M.C."/>
            <person name="O'Sullivan O."/>
            <person name="Ritari J."/>
            <person name="Douillard F.P."/>
            <person name="Paul Ross R."/>
            <person name="Yang R."/>
            <person name="Briner A.E."/>
            <person name="Felis G.E."/>
            <person name="de Vos W.M."/>
            <person name="Barrangou R."/>
            <person name="Klaenhammer T.R."/>
            <person name="Caufield P.W."/>
            <person name="Cui Y."/>
            <person name="Zhang H."/>
            <person name="O'Toole P.W."/>
        </authorList>
    </citation>
    <scope>NUCLEOTIDE SEQUENCE [LARGE SCALE GENOMIC DNA]</scope>
    <source>
        <strain evidence="5 6">DSM 13345</strain>
    </source>
</reference>
<comment type="catalytic activity">
    <reaction evidence="2">
        <text>beta-D-GlcNAc-(1-&gt;4)-Mur2Ac(oyl-L-Ala-gamma-D-Glu-L-Lys-D-Ala-D-Ala)-di-trans,octa-cis-undecaprenyl diphosphate + ATP = beta-D-GlcNAc-(1-&gt;4)-Mur2Ac(oyl-L-Ala-gamma-D-O-P-Glu-L-Lys-D-Ala-D-Ala)-di-trans,octa-cis-undecaprenyl diphosphate + ADP</text>
        <dbReference type="Rhea" id="RHEA:59488"/>
        <dbReference type="ChEBI" id="CHEBI:30616"/>
        <dbReference type="ChEBI" id="CHEBI:60033"/>
        <dbReference type="ChEBI" id="CHEBI:143132"/>
        <dbReference type="ChEBI" id="CHEBI:456216"/>
    </reaction>
</comment>
<feature type="domain" description="Lipid II isoglutaminyl synthase (glutamine-hydrolyzing) subunit MurT C-terminal" evidence="4">
    <location>
        <begin position="342"/>
        <end position="449"/>
    </location>
</feature>
<dbReference type="HAMAP" id="MF_02214">
    <property type="entry name" value="Lipid_II_synth_MurT"/>
    <property type="match status" value="1"/>
</dbReference>
<dbReference type="GO" id="GO:0071555">
    <property type="term" value="P:cell wall organization"/>
    <property type="evidence" value="ECO:0007669"/>
    <property type="project" value="UniProtKB-KW"/>
</dbReference>
<dbReference type="Pfam" id="PF08245">
    <property type="entry name" value="Mur_ligase_M"/>
    <property type="match status" value="1"/>
</dbReference>
<dbReference type="InterPro" id="IPR036565">
    <property type="entry name" value="Mur-like_cat_sf"/>
</dbReference>
<comment type="subunit">
    <text evidence="2">Forms a heterodimer with GatD.</text>
</comment>
<dbReference type="GO" id="GO:0016881">
    <property type="term" value="F:acid-amino acid ligase activity"/>
    <property type="evidence" value="ECO:0007669"/>
    <property type="project" value="InterPro"/>
</dbReference>
<dbReference type="Gene3D" id="3.40.1190.10">
    <property type="entry name" value="Mur-like, catalytic domain"/>
    <property type="match status" value="1"/>
</dbReference>
<evidence type="ECO:0000259" key="4">
    <source>
        <dbReference type="Pfam" id="PF08353"/>
    </source>
</evidence>
<name>A0A0R1P1M4_LIMMU</name>
<dbReference type="GO" id="GO:0005524">
    <property type="term" value="F:ATP binding"/>
    <property type="evidence" value="ECO:0007669"/>
    <property type="project" value="UniProtKB-UniRule"/>
</dbReference>
<dbReference type="InterPro" id="IPR043703">
    <property type="entry name" value="Lipid_II_synth_MurT"/>
</dbReference>
<keyword evidence="2" id="KW-0133">Cell shape</keyword>
<dbReference type="SUPFAM" id="SSF53623">
    <property type="entry name" value="MurD-like peptide ligases, catalytic domain"/>
    <property type="match status" value="1"/>
</dbReference>
<feature type="binding site" evidence="2">
    <location>
        <position position="228"/>
    </location>
    <ligand>
        <name>Zn(2+)</name>
        <dbReference type="ChEBI" id="CHEBI:29105"/>
    </ligand>
</feature>
<comment type="similarity">
    <text evidence="2">Belongs to the MurCDEF family. MurT subfamily.</text>
</comment>
<protein>
    <recommendedName>
        <fullName evidence="2">Lipid II isoglutaminyl synthase (glutamine-hydrolyzing) subunit MurT</fullName>
        <ecNumber evidence="2">6.3.5.13</ecNumber>
    </recommendedName>
</protein>
<dbReference type="GO" id="GO:0009252">
    <property type="term" value="P:peptidoglycan biosynthetic process"/>
    <property type="evidence" value="ECO:0007669"/>
    <property type="project" value="UniProtKB-UniRule"/>
</dbReference>
<keyword evidence="2" id="KW-0479">Metal-binding</keyword>
<comment type="catalytic activity">
    <reaction evidence="2">
        <text>beta-D-GlcNAc-(1-&gt;4)-Mur2Ac(oyl-L-Ala-gamma-D-Glu-L-Lys-D-Ala-D-Ala)-di-trans,octa-cis-undecaprenyl diphosphate + L-glutamine + ATP + H2O = beta-D-GlcNAc-(1-&gt;4)-Mur2Ac(oyl-L-Ala-D-isoglutaminyl-L-Lys-D-Ala-D-Ala)-di-trans,octa-cis-undecaprenyl diphosphate + L-glutamate + ADP + phosphate + H(+)</text>
        <dbReference type="Rhea" id="RHEA:57928"/>
        <dbReference type="ChEBI" id="CHEBI:15377"/>
        <dbReference type="ChEBI" id="CHEBI:15378"/>
        <dbReference type="ChEBI" id="CHEBI:29985"/>
        <dbReference type="ChEBI" id="CHEBI:30616"/>
        <dbReference type="ChEBI" id="CHEBI:43474"/>
        <dbReference type="ChEBI" id="CHEBI:58359"/>
        <dbReference type="ChEBI" id="CHEBI:60033"/>
        <dbReference type="ChEBI" id="CHEBI:62233"/>
        <dbReference type="ChEBI" id="CHEBI:456216"/>
        <dbReference type="EC" id="6.3.5.13"/>
    </reaction>
</comment>
<organism evidence="5 6">
    <name type="scientific">Limosilactobacillus mucosae DSM 13345</name>
    <dbReference type="NCBI Taxonomy" id="1423771"/>
    <lineage>
        <taxon>Bacteria</taxon>
        <taxon>Bacillati</taxon>
        <taxon>Bacillota</taxon>
        <taxon>Bacilli</taxon>
        <taxon>Lactobacillales</taxon>
        <taxon>Lactobacillaceae</taxon>
        <taxon>Limosilactobacillus</taxon>
    </lineage>
</organism>
<dbReference type="Pfam" id="PF08353">
    <property type="entry name" value="MurT_C"/>
    <property type="match status" value="1"/>
</dbReference>
<dbReference type="EMBL" id="AZEQ01000004">
    <property type="protein sequence ID" value="KRL26471.1"/>
    <property type="molecule type" value="Genomic_DNA"/>
</dbReference>
<dbReference type="GO" id="GO:0008360">
    <property type="term" value="P:regulation of cell shape"/>
    <property type="evidence" value="ECO:0007669"/>
    <property type="project" value="UniProtKB-KW"/>
</dbReference>
<comment type="function">
    <text evidence="2">The lipid II isoglutaminyl synthase complex catalyzes the formation of alpha-D-isoglutamine in the cell wall lipid II stem peptide. The MurT subunit catalyzes the ATP-dependent amidation of D-glutamate residue of lipid II, converting it to an isoglutamine residue.</text>
</comment>
<keyword evidence="2" id="KW-0067">ATP-binding</keyword>
<dbReference type="InterPro" id="IPR013564">
    <property type="entry name" value="MurT_C"/>
</dbReference>
<accession>A0A0R1P1M4</accession>
<feature type="domain" description="Mur ligase central" evidence="3">
    <location>
        <begin position="77"/>
        <end position="217"/>
    </location>
</feature>
<dbReference type="InterPro" id="IPR013221">
    <property type="entry name" value="Mur_ligase_cen"/>
</dbReference>
<dbReference type="EC" id="6.3.5.13" evidence="2"/>
<dbReference type="GO" id="GO:0140282">
    <property type="term" value="F:carbon-nitrogen ligase activity on lipid II"/>
    <property type="evidence" value="ECO:0007669"/>
    <property type="project" value="UniProtKB-UniRule"/>
</dbReference>
<gene>
    <name evidence="2" type="primary">murT</name>
    <name evidence="5" type="ORF">FC47_GL001459</name>
</gene>
<feature type="binding site" evidence="2">
    <location>
        <position position="231"/>
    </location>
    <ligand>
        <name>Zn(2+)</name>
        <dbReference type="ChEBI" id="CHEBI:29105"/>
    </ligand>
</feature>
<evidence type="ECO:0000256" key="2">
    <source>
        <dbReference type="HAMAP-Rule" id="MF_02214"/>
    </source>
</evidence>
<evidence type="ECO:0000313" key="6">
    <source>
        <dbReference type="Proteomes" id="UP000050901"/>
    </source>
</evidence>
<feature type="binding site" evidence="2">
    <location>
        <position position="250"/>
    </location>
    <ligand>
        <name>Zn(2+)</name>
        <dbReference type="ChEBI" id="CHEBI:29105"/>
    </ligand>
</feature>
<comment type="catalytic activity">
    <reaction evidence="2">
        <text>beta-D-GlcNAc-(1-&gt;4)-Mur2Ac(oyl-L-Ala-gamma-D-O-P-Glu-L-Lys-D-Ala-D-Ala)-di-trans,octa-cis-undecaprenyl diphosphate + NH4(+) = beta-D-GlcNAc-(1-&gt;4)-Mur2Ac(oyl-L-Ala-D-isoglutaminyl-L-Lys-D-Ala-D-Ala)-di-trans,octa-cis-undecaprenyl diphosphate + phosphate + H(+)</text>
        <dbReference type="Rhea" id="RHEA:57932"/>
        <dbReference type="ChEBI" id="CHEBI:15378"/>
        <dbReference type="ChEBI" id="CHEBI:28938"/>
        <dbReference type="ChEBI" id="CHEBI:43474"/>
        <dbReference type="ChEBI" id="CHEBI:62233"/>
        <dbReference type="ChEBI" id="CHEBI:143132"/>
    </reaction>
</comment>
<dbReference type="PANTHER" id="PTHR23135">
    <property type="entry name" value="MUR LIGASE FAMILY MEMBER"/>
    <property type="match status" value="1"/>
</dbReference>
<keyword evidence="2" id="KW-0573">Peptidoglycan synthesis</keyword>
<evidence type="ECO:0000313" key="5">
    <source>
        <dbReference type="EMBL" id="KRL26471.1"/>
    </source>
</evidence>
<feature type="binding site" evidence="2">
    <location>
        <position position="253"/>
    </location>
    <ligand>
        <name>Zn(2+)</name>
        <dbReference type="ChEBI" id="CHEBI:29105"/>
    </ligand>
</feature>